<dbReference type="PANTHER" id="PTHR43823:SF3">
    <property type="entry name" value="MULTIDRUG EXPORT PROTEIN MEPA"/>
    <property type="match status" value="1"/>
</dbReference>
<organism evidence="8">
    <name type="scientific">Spironucleus salmonicida</name>
    <dbReference type="NCBI Taxonomy" id="348837"/>
    <lineage>
        <taxon>Eukaryota</taxon>
        <taxon>Metamonada</taxon>
        <taxon>Diplomonadida</taxon>
        <taxon>Hexamitidae</taxon>
        <taxon>Hexamitinae</taxon>
        <taxon>Spironucleus</taxon>
    </lineage>
</organism>
<feature type="transmembrane region" description="Helical" evidence="7">
    <location>
        <begin position="361"/>
        <end position="391"/>
    </location>
</feature>
<accession>V6LFK2</accession>
<feature type="transmembrane region" description="Helical" evidence="7">
    <location>
        <begin position="479"/>
        <end position="499"/>
    </location>
</feature>
<reference evidence="8 9" key="1">
    <citation type="journal article" date="2014" name="PLoS Genet.">
        <title>The Genome of Spironucleus salmonicida Highlights a Fish Pathogen Adapted to Fluctuating Environments.</title>
        <authorList>
            <person name="Xu F."/>
            <person name="Jerlstrom-Hultqvist J."/>
            <person name="Einarsson E."/>
            <person name="Astvaldsson A."/>
            <person name="Svard S.G."/>
            <person name="Andersson J.O."/>
        </authorList>
    </citation>
    <scope>NUCLEOTIDE SEQUENCE</scope>
    <source>
        <strain evidence="9">ATCC 50377</strain>
    </source>
</reference>
<feature type="region of interest" description="Disordered" evidence="6">
    <location>
        <begin position="509"/>
        <end position="564"/>
    </location>
</feature>
<evidence type="ECO:0000256" key="4">
    <source>
        <dbReference type="ARBA" id="ARBA00022989"/>
    </source>
</evidence>
<feature type="transmembrane region" description="Helical" evidence="7">
    <location>
        <begin position="192"/>
        <end position="212"/>
    </location>
</feature>
<feature type="transmembrane region" description="Helical" evidence="7">
    <location>
        <begin position="320"/>
        <end position="341"/>
    </location>
</feature>
<evidence type="ECO:0000313" key="10">
    <source>
        <dbReference type="Proteomes" id="UP000018208"/>
    </source>
</evidence>
<feature type="transmembrane region" description="Helical" evidence="7">
    <location>
        <begin position="411"/>
        <end position="432"/>
    </location>
</feature>
<dbReference type="EMBL" id="AUWU02000007">
    <property type="protein sequence ID" value="KAH0571138.1"/>
    <property type="molecule type" value="Genomic_DNA"/>
</dbReference>
<evidence type="ECO:0000313" key="8">
    <source>
        <dbReference type="EMBL" id="EST43272.1"/>
    </source>
</evidence>
<feature type="transmembrane region" description="Helical" evidence="7">
    <location>
        <begin position="122"/>
        <end position="143"/>
    </location>
</feature>
<dbReference type="GO" id="GO:0005886">
    <property type="term" value="C:plasma membrane"/>
    <property type="evidence" value="ECO:0007669"/>
    <property type="project" value="UniProtKB-SubCell"/>
</dbReference>
<keyword evidence="3 7" id="KW-0812">Transmembrane</keyword>
<dbReference type="VEuPathDB" id="GiardiaDB:SS50377_27438"/>
<reference evidence="9" key="2">
    <citation type="submission" date="2020-12" db="EMBL/GenBank/DDBJ databases">
        <title>New Spironucleus salmonicida genome in near-complete chromosomes.</title>
        <authorList>
            <person name="Xu F."/>
            <person name="Kurt Z."/>
            <person name="Jimenez-Gonzalez A."/>
            <person name="Astvaldsson A."/>
            <person name="Andersson J.O."/>
            <person name="Svard S.G."/>
        </authorList>
    </citation>
    <scope>NUCLEOTIDE SEQUENCE</scope>
    <source>
        <strain evidence="9">ATCC 50377</strain>
    </source>
</reference>
<feature type="compositionally biased region" description="Basic and acidic residues" evidence="6">
    <location>
        <begin position="551"/>
        <end position="564"/>
    </location>
</feature>
<keyword evidence="10" id="KW-1185">Reference proteome</keyword>
<gene>
    <name evidence="8" type="ORF">SS50377_16936</name>
    <name evidence="9" type="ORF">SS50377_27438</name>
</gene>
<evidence type="ECO:0000256" key="1">
    <source>
        <dbReference type="ARBA" id="ARBA00004651"/>
    </source>
</evidence>
<dbReference type="InterPro" id="IPR051327">
    <property type="entry name" value="MATE_MepA_subfamily"/>
</dbReference>
<dbReference type="AlphaFoldDB" id="V6LFK2"/>
<feature type="transmembrane region" description="Helical" evidence="7">
    <location>
        <begin position="444"/>
        <end position="467"/>
    </location>
</feature>
<comment type="subcellular location">
    <subcellularLocation>
        <location evidence="1">Cell membrane</location>
        <topology evidence="1">Multi-pass membrane protein</topology>
    </subcellularLocation>
</comment>
<proteinExistence type="predicted"/>
<evidence type="ECO:0000256" key="5">
    <source>
        <dbReference type="ARBA" id="ARBA00023136"/>
    </source>
</evidence>
<keyword evidence="2" id="KW-1003">Cell membrane</keyword>
<feature type="transmembrane region" description="Helical" evidence="7">
    <location>
        <begin position="67"/>
        <end position="87"/>
    </location>
</feature>
<feature type="compositionally biased region" description="Low complexity" evidence="6">
    <location>
        <begin position="9"/>
        <end position="20"/>
    </location>
</feature>
<sequence>MDFGDDMASAHGGSSSYSAGSSMRSLAKDDMQTMISLPIHQLFFAAVPIASLGLILESMVPFFEISLLWWFKGIPATTLYCVLQPIFKLCSNVIPNASYFMGSVMINQSLMKNQRRAASIYLTYCVVWSAFLSLIIAAIFVIFYENFMNLFAPRLLNYDPLAVKILFIANPITQTFGSALTQIMEINFDDAILSMMRCFFVAFHILIYYLLFFIEKTIDKDFHYMLYAAGKVIADSLEMLAIFSIFTKRHLPPAVSVVAKFKMSNMSPFRLNLIVSILKIFPIYLVYYGMPVIVQILIYLFFALRQYNDVNFSDFARTGFAVYLFYMSLSDQMNVAMSTFLQGFIRAHLTLQRKDRIYQMLLFAGIGTFIMSFVWGAGLYLTAGIFVHMMLPNGGMGASEIYDERGTLFDLAKNGALYGAFNSFFHIIVSIANQEECQEKWAGVLPFVLVMFILPVSTIMSAVIQYFRIEGNVNYLLDYMFGGFCQAIFSIGLWVGYVMRYKKEISTDVEKGDQEEEIEEEVEDDEELVQKQNQSHSALLGESNIASKRGSSNEKDEQNHFVDE</sequence>
<name>V6LFK2_9EUKA</name>
<keyword evidence="4 7" id="KW-1133">Transmembrane helix</keyword>
<evidence type="ECO:0000256" key="7">
    <source>
        <dbReference type="SAM" id="Phobius"/>
    </source>
</evidence>
<feature type="region of interest" description="Disordered" evidence="6">
    <location>
        <begin position="1"/>
        <end position="20"/>
    </location>
</feature>
<protein>
    <submittedName>
        <fullName evidence="8">DinF Protein</fullName>
    </submittedName>
</protein>
<feature type="transmembrane region" description="Helical" evidence="7">
    <location>
        <begin position="35"/>
        <end position="55"/>
    </location>
</feature>
<feature type="transmembrane region" description="Helical" evidence="7">
    <location>
        <begin position="271"/>
        <end position="300"/>
    </location>
</feature>
<evidence type="ECO:0000313" key="9">
    <source>
        <dbReference type="EMBL" id="KAH0571138.1"/>
    </source>
</evidence>
<dbReference type="PANTHER" id="PTHR43823">
    <property type="entry name" value="SPORULATION PROTEIN YKVU"/>
    <property type="match status" value="1"/>
</dbReference>
<dbReference type="Proteomes" id="UP000018208">
    <property type="component" value="Unassembled WGS sequence"/>
</dbReference>
<keyword evidence="5 7" id="KW-0472">Membrane</keyword>
<evidence type="ECO:0000256" key="6">
    <source>
        <dbReference type="SAM" id="MobiDB-lite"/>
    </source>
</evidence>
<dbReference type="EMBL" id="KI546139">
    <property type="protein sequence ID" value="EST43272.1"/>
    <property type="molecule type" value="Genomic_DNA"/>
</dbReference>
<evidence type="ECO:0000256" key="2">
    <source>
        <dbReference type="ARBA" id="ARBA00022475"/>
    </source>
</evidence>
<evidence type="ECO:0000256" key="3">
    <source>
        <dbReference type="ARBA" id="ARBA00022692"/>
    </source>
</evidence>
<feature type="compositionally biased region" description="Acidic residues" evidence="6">
    <location>
        <begin position="513"/>
        <end position="527"/>
    </location>
</feature>